<dbReference type="InterPro" id="IPR005785">
    <property type="entry name" value="B_amino_transI"/>
</dbReference>
<keyword evidence="11 17" id="KW-0100">Branched-chain amino acid biosynthesis</keyword>
<dbReference type="Proteomes" id="UP000187408">
    <property type="component" value="Unassembled WGS sequence"/>
</dbReference>
<dbReference type="GO" id="GO:0052655">
    <property type="term" value="F:L-valine-2-oxoglutarate transaminase activity"/>
    <property type="evidence" value="ECO:0007669"/>
    <property type="project" value="RHEA"/>
</dbReference>
<dbReference type="NCBIfam" id="NF005146">
    <property type="entry name" value="PRK06606.1"/>
    <property type="match status" value="1"/>
</dbReference>
<dbReference type="PANTHER" id="PTHR42743:SF4">
    <property type="entry name" value="BRANCHED-CHAIN-AMINO-ACID AMINOTRANSFERASE-RELATED"/>
    <property type="match status" value="1"/>
</dbReference>
<keyword evidence="19" id="KW-1185">Reference proteome</keyword>
<evidence type="ECO:0000256" key="7">
    <source>
        <dbReference type="ARBA" id="ARBA00022576"/>
    </source>
</evidence>
<sequence>MAQRYAYFEGKFVPIEEANINIQTNSFHYGTAVFEGIRAYWNEEKQQLFGLFFKEHYERMLANCKILNFQVNKTVDELVDITVELLRKCEHKENVYIRPIVYFPNLQISPKLIGYDTELAIYTVPLGDYLDTKKGLKVITSSFHRINDSMIPARCKVAGAYVNSAFAKTEAIRAGADEAIMLNPDGTVAEGSAENLFIIRNGVAITTPSYSNILEGITRNAIIKLLKEELGVPVEVRPMLRSELYIADEAFFTGTGAQVAPIAEIDGRIIGTGEVGEITSKLQDLYFNIVKGNVSKYSDWLIPIY</sequence>
<evidence type="ECO:0000256" key="8">
    <source>
        <dbReference type="ARBA" id="ARBA00022605"/>
    </source>
</evidence>
<comment type="pathway">
    <text evidence="5 17">Amino-acid biosynthesis; L-leucine biosynthesis; L-leucine from 3-methyl-2-oxobutanoate: step 4/4.</text>
</comment>
<evidence type="ECO:0000256" key="2">
    <source>
        <dbReference type="ARBA" id="ARBA00003109"/>
    </source>
</evidence>
<evidence type="ECO:0000256" key="10">
    <source>
        <dbReference type="ARBA" id="ARBA00022898"/>
    </source>
</evidence>
<evidence type="ECO:0000256" key="1">
    <source>
        <dbReference type="ARBA" id="ARBA00001933"/>
    </source>
</evidence>
<evidence type="ECO:0000313" key="18">
    <source>
        <dbReference type="EMBL" id="OMH40796.1"/>
    </source>
</evidence>
<dbReference type="RefSeq" id="WP_076712659.1">
    <property type="nucleotide sequence ID" value="NZ_MOEN01000008.1"/>
</dbReference>
<evidence type="ECO:0000256" key="12">
    <source>
        <dbReference type="ARBA" id="ARBA00048212"/>
    </source>
</evidence>
<dbReference type="STRING" id="1914305.BLW93_03120"/>
<keyword evidence="7 17" id="KW-0032">Aminotransferase</keyword>
<dbReference type="InterPro" id="IPR050571">
    <property type="entry name" value="Class-IV_PLP-Dep_Aminotrnsfr"/>
</dbReference>
<comment type="pathway">
    <text evidence="4 17">Amino-acid biosynthesis; L-valine biosynthesis; L-valine from pyruvate: step 4/4.</text>
</comment>
<dbReference type="GO" id="GO:0009099">
    <property type="term" value="P:L-valine biosynthetic process"/>
    <property type="evidence" value="ECO:0007669"/>
    <property type="project" value="UniProtKB-UniPathway"/>
</dbReference>
<dbReference type="UniPathway" id="UPA00049">
    <property type="reaction ID" value="UER00062"/>
</dbReference>
<dbReference type="GO" id="GO:0052654">
    <property type="term" value="F:L-leucine-2-oxoglutarate transaminase activity"/>
    <property type="evidence" value="ECO:0007669"/>
    <property type="project" value="RHEA"/>
</dbReference>
<evidence type="ECO:0000256" key="11">
    <source>
        <dbReference type="ARBA" id="ARBA00023304"/>
    </source>
</evidence>
<evidence type="ECO:0000256" key="9">
    <source>
        <dbReference type="ARBA" id="ARBA00022679"/>
    </source>
</evidence>
<dbReference type="UniPathway" id="UPA00048">
    <property type="reaction ID" value="UER00073"/>
</dbReference>
<comment type="cofactor">
    <cofactor evidence="1 16">
        <name>pyridoxal 5'-phosphate</name>
        <dbReference type="ChEBI" id="CHEBI:597326"/>
    </cofactor>
</comment>
<evidence type="ECO:0000256" key="3">
    <source>
        <dbReference type="ARBA" id="ARBA00004824"/>
    </source>
</evidence>
<dbReference type="InterPro" id="IPR018300">
    <property type="entry name" value="Aminotrans_IV_CS"/>
</dbReference>
<dbReference type="CDD" id="cd01557">
    <property type="entry name" value="BCAT_beta_family"/>
    <property type="match status" value="1"/>
</dbReference>
<dbReference type="GO" id="GO:0009097">
    <property type="term" value="P:isoleucine biosynthetic process"/>
    <property type="evidence" value="ECO:0007669"/>
    <property type="project" value="UniProtKB-UniPathway"/>
</dbReference>
<dbReference type="InterPro" id="IPR033939">
    <property type="entry name" value="BCAT_family"/>
</dbReference>
<keyword evidence="8 17" id="KW-0028">Amino-acid biosynthesis</keyword>
<gene>
    <name evidence="17" type="primary">ilvE</name>
    <name evidence="18" type="ORF">BLW93_03120</name>
</gene>
<dbReference type="PANTHER" id="PTHR42743">
    <property type="entry name" value="AMINO-ACID AMINOTRANSFERASE"/>
    <property type="match status" value="1"/>
</dbReference>
<evidence type="ECO:0000256" key="13">
    <source>
        <dbReference type="ARBA" id="ARBA00048798"/>
    </source>
</evidence>
<evidence type="ECO:0000256" key="4">
    <source>
        <dbReference type="ARBA" id="ARBA00004931"/>
    </source>
</evidence>
<dbReference type="PROSITE" id="PS00770">
    <property type="entry name" value="AA_TRANSFER_CLASS_4"/>
    <property type="match status" value="1"/>
</dbReference>
<dbReference type="GO" id="GO:0052656">
    <property type="term" value="F:L-isoleucine-2-oxoglutarate transaminase activity"/>
    <property type="evidence" value="ECO:0007669"/>
    <property type="project" value="RHEA"/>
</dbReference>
<reference evidence="18 19" key="1">
    <citation type="submission" date="2016-10" db="EMBL/GenBank/DDBJ databases">
        <title>Genome sequence of a sulfur-reducing bacterium Desulfurobacterium indicum K6013.</title>
        <authorList>
            <person name="Cao J."/>
            <person name="Shao Z."/>
            <person name="Alain K."/>
            <person name="Jebbar M."/>
        </authorList>
    </citation>
    <scope>NUCLEOTIDE SEQUENCE [LARGE SCALE GENOMIC DNA]</scope>
    <source>
        <strain evidence="18 19">K6013</strain>
    </source>
</reference>
<keyword evidence="9 17" id="KW-0808">Transferase</keyword>
<dbReference type="SUPFAM" id="SSF56752">
    <property type="entry name" value="D-aminoacid aminotransferase-like PLP-dependent enzymes"/>
    <property type="match status" value="1"/>
</dbReference>
<dbReference type="AlphaFoldDB" id="A0A1R1MLZ2"/>
<comment type="catalytic activity">
    <reaction evidence="14 17">
        <text>L-leucine + 2-oxoglutarate = 4-methyl-2-oxopentanoate + L-glutamate</text>
        <dbReference type="Rhea" id="RHEA:18321"/>
        <dbReference type="ChEBI" id="CHEBI:16810"/>
        <dbReference type="ChEBI" id="CHEBI:17865"/>
        <dbReference type="ChEBI" id="CHEBI:29985"/>
        <dbReference type="ChEBI" id="CHEBI:57427"/>
        <dbReference type="EC" id="2.6.1.42"/>
    </reaction>
</comment>
<comment type="catalytic activity">
    <reaction evidence="12 17">
        <text>L-valine + 2-oxoglutarate = 3-methyl-2-oxobutanoate + L-glutamate</text>
        <dbReference type="Rhea" id="RHEA:24813"/>
        <dbReference type="ChEBI" id="CHEBI:11851"/>
        <dbReference type="ChEBI" id="CHEBI:16810"/>
        <dbReference type="ChEBI" id="CHEBI:29985"/>
        <dbReference type="ChEBI" id="CHEBI:57762"/>
        <dbReference type="EC" id="2.6.1.42"/>
    </reaction>
</comment>
<protein>
    <recommendedName>
        <fullName evidence="17">Branched-chain-amino-acid aminotransferase</fullName>
        <shortName evidence="17">BCAT</shortName>
        <ecNumber evidence="17">2.6.1.42</ecNumber>
    </recommendedName>
</protein>
<keyword evidence="10 16" id="KW-0663">Pyridoxal phosphate</keyword>
<name>A0A1R1MLZ2_9BACT</name>
<comment type="caution">
    <text evidence="18">The sequence shown here is derived from an EMBL/GenBank/DDBJ whole genome shotgun (WGS) entry which is preliminary data.</text>
</comment>
<dbReference type="GO" id="GO:0009098">
    <property type="term" value="P:L-leucine biosynthetic process"/>
    <property type="evidence" value="ECO:0007669"/>
    <property type="project" value="UniProtKB-UniPathway"/>
</dbReference>
<evidence type="ECO:0000256" key="17">
    <source>
        <dbReference type="RuleBase" id="RU364094"/>
    </source>
</evidence>
<dbReference type="NCBIfam" id="TIGR01122">
    <property type="entry name" value="ilvE_I"/>
    <property type="match status" value="1"/>
</dbReference>
<dbReference type="UniPathway" id="UPA00047">
    <property type="reaction ID" value="UER00058"/>
</dbReference>
<dbReference type="Gene3D" id="3.20.10.10">
    <property type="entry name" value="D-amino Acid Aminotransferase, subunit A, domain 2"/>
    <property type="match status" value="1"/>
</dbReference>
<dbReference type="EC" id="2.6.1.42" evidence="17"/>
<comment type="catalytic activity">
    <reaction evidence="13 17">
        <text>L-isoleucine + 2-oxoglutarate = (S)-3-methyl-2-oxopentanoate + L-glutamate</text>
        <dbReference type="Rhea" id="RHEA:24801"/>
        <dbReference type="ChEBI" id="CHEBI:16810"/>
        <dbReference type="ChEBI" id="CHEBI:29985"/>
        <dbReference type="ChEBI" id="CHEBI:35146"/>
        <dbReference type="ChEBI" id="CHEBI:58045"/>
        <dbReference type="EC" id="2.6.1.42"/>
    </reaction>
</comment>
<evidence type="ECO:0000313" key="19">
    <source>
        <dbReference type="Proteomes" id="UP000187408"/>
    </source>
</evidence>
<accession>A0A1R1MLZ2</accession>
<dbReference type="InterPro" id="IPR036038">
    <property type="entry name" value="Aminotransferase-like"/>
</dbReference>
<evidence type="ECO:0000256" key="15">
    <source>
        <dbReference type="RuleBase" id="RU004106"/>
    </source>
</evidence>
<dbReference type="InterPro" id="IPR043131">
    <property type="entry name" value="BCAT-like_N"/>
</dbReference>
<evidence type="ECO:0000256" key="6">
    <source>
        <dbReference type="ARBA" id="ARBA00009320"/>
    </source>
</evidence>
<evidence type="ECO:0000256" key="14">
    <source>
        <dbReference type="ARBA" id="ARBA00049229"/>
    </source>
</evidence>
<dbReference type="FunFam" id="3.20.10.10:FF:000002">
    <property type="entry name" value="D-alanine aminotransferase"/>
    <property type="match status" value="1"/>
</dbReference>
<comment type="pathway">
    <text evidence="3 17">Amino-acid biosynthesis; L-isoleucine biosynthesis; L-isoleucine from 2-oxobutanoate: step 4/4.</text>
</comment>
<comment type="similarity">
    <text evidence="6 15">Belongs to the class-IV pyridoxal-phosphate-dependent aminotransferase family.</text>
</comment>
<dbReference type="OrthoDB" id="9805628at2"/>
<dbReference type="Pfam" id="PF01063">
    <property type="entry name" value="Aminotran_4"/>
    <property type="match status" value="1"/>
</dbReference>
<organism evidence="18 19">
    <name type="scientific">Desulfurobacterium indicum</name>
    <dbReference type="NCBI Taxonomy" id="1914305"/>
    <lineage>
        <taxon>Bacteria</taxon>
        <taxon>Pseudomonadati</taxon>
        <taxon>Aquificota</taxon>
        <taxon>Aquificia</taxon>
        <taxon>Desulfurobacteriales</taxon>
        <taxon>Desulfurobacteriaceae</taxon>
        <taxon>Desulfurobacterium</taxon>
    </lineage>
</organism>
<proteinExistence type="inferred from homology"/>
<dbReference type="InterPro" id="IPR001544">
    <property type="entry name" value="Aminotrans_IV"/>
</dbReference>
<dbReference type="Gene3D" id="3.30.470.10">
    <property type="match status" value="1"/>
</dbReference>
<evidence type="ECO:0000256" key="16">
    <source>
        <dbReference type="RuleBase" id="RU004516"/>
    </source>
</evidence>
<comment type="function">
    <text evidence="2 17">Acts on leucine, isoleucine and valine.</text>
</comment>
<dbReference type="InterPro" id="IPR043132">
    <property type="entry name" value="BCAT-like_C"/>
</dbReference>
<dbReference type="EMBL" id="MOEN01000008">
    <property type="protein sequence ID" value="OMH40796.1"/>
    <property type="molecule type" value="Genomic_DNA"/>
</dbReference>
<evidence type="ECO:0000256" key="5">
    <source>
        <dbReference type="ARBA" id="ARBA00005072"/>
    </source>
</evidence>